<comment type="pathway">
    <text evidence="4">Amino-acid biosynthesis; L-methionine biosynthesis via salvage pathway; L-methionine from S-methyl-5-thio-alpha-D-ribose 1-phosphate: step 1/6.</text>
</comment>
<dbReference type="NCBIfam" id="NF004326">
    <property type="entry name" value="PRK05720.1"/>
    <property type="match status" value="1"/>
</dbReference>
<comment type="similarity">
    <text evidence="4">Belongs to the EIF-2B alpha/beta/delta subunits family. MtnA subfamily.</text>
</comment>
<dbReference type="HAMAP" id="MF_01678">
    <property type="entry name" value="Salvage_MtnA"/>
    <property type="match status" value="1"/>
</dbReference>
<dbReference type="Gene3D" id="1.20.120.420">
    <property type="entry name" value="translation initiation factor eif-2b, domain 1"/>
    <property type="match status" value="1"/>
</dbReference>
<keyword evidence="4" id="KW-0028">Amino-acid biosynthesis</keyword>
<gene>
    <name evidence="4 5" type="primary">mtnA</name>
    <name evidence="5" type="ORF">DS745_01930</name>
</gene>
<dbReference type="RefSeq" id="WP_129076518.1">
    <property type="nucleotide sequence ID" value="NZ_QOUX01000001.1"/>
</dbReference>
<feature type="site" description="Transition state stabilizer" evidence="4">
    <location>
        <position position="164"/>
    </location>
</feature>
<feature type="binding site" evidence="4">
    <location>
        <position position="203"/>
    </location>
    <ligand>
        <name>substrate</name>
    </ligand>
</feature>
<dbReference type="PANTHER" id="PTHR43475:SF1">
    <property type="entry name" value="METHYLTHIORIBOSE-1-PHOSPHATE ISOMERASE"/>
    <property type="match status" value="1"/>
</dbReference>
<dbReference type="FunFam" id="1.20.120.420:FF:000003">
    <property type="entry name" value="Methylthioribose-1-phosphate isomerase"/>
    <property type="match status" value="1"/>
</dbReference>
<comment type="function">
    <text evidence="4">Catalyzes the interconversion of methylthioribose-1-phosphate (MTR-1-P) into methylthioribulose-1-phosphate (MTRu-1-P).</text>
</comment>
<dbReference type="Proteomes" id="UP000290649">
    <property type="component" value="Unassembled WGS sequence"/>
</dbReference>
<evidence type="ECO:0000313" key="5">
    <source>
        <dbReference type="EMBL" id="RXJ04169.1"/>
    </source>
</evidence>
<keyword evidence="6" id="KW-1185">Reference proteome</keyword>
<dbReference type="InterPro" id="IPR042529">
    <property type="entry name" value="IF_2B-like_C"/>
</dbReference>
<feature type="binding site" evidence="4">
    <location>
        <begin position="53"/>
        <end position="55"/>
    </location>
    <ligand>
        <name>substrate</name>
    </ligand>
</feature>
<dbReference type="NCBIfam" id="TIGR00524">
    <property type="entry name" value="eIF-2B_rel"/>
    <property type="match status" value="1"/>
</dbReference>
<comment type="caution">
    <text evidence="5">The sequence shown here is derived from an EMBL/GenBank/DDBJ whole genome shotgun (WGS) entry which is preliminary data.</text>
</comment>
<feature type="active site" description="Proton donor" evidence="4">
    <location>
        <position position="244"/>
    </location>
</feature>
<keyword evidence="4" id="KW-0486">Methionine biosynthesis</keyword>
<dbReference type="InterPro" id="IPR027363">
    <property type="entry name" value="M1Pi_N"/>
</dbReference>
<protein>
    <recommendedName>
        <fullName evidence="4">Methylthioribose-1-phosphate isomerase</fullName>
        <shortName evidence="4">M1Pi</shortName>
        <shortName evidence="4">MTR-1-P isomerase</shortName>
        <ecNumber evidence="4">5.3.1.23</ecNumber>
    </recommendedName>
    <alternativeName>
        <fullName evidence="4">S-methyl-5-thioribose-1-phosphate isomerase</fullName>
    </alternativeName>
</protein>
<accession>A0A4Q0VXC4</accession>
<evidence type="ECO:0000313" key="6">
    <source>
        <dbReference type="Proteomes" id="UP000290649"/>
    </source>
</evidence>
<dbReference type="GO" id="GO:0019509">
    <property type="term" value="P:L-methionine salvage from methylthioadenosine"/>
    <property type="evidence" value="ECO:0007669"/>
    <property type="project" value="UniProtKB-UniRule"/>
</dbReference>
<dbReference type="EMBL" id="QOUX01000001">
    <property type="protein sequence ID" value="RXJ04169.1"/>
    <property type="molecule type" value="Genomic_DNA"/>
</dbReference>
<proteinExistence type="inferred from homology"/>
<sequence>MTNPVAVIQSVRLDDEKDALILLDQTVLPNRKEYLELKELKDIWDAIYHLKVRGAPAIGIAAAYGVYLGTKQSVASTYEELLEDFKKAKEYLASSRPTAVNLFWALNRMEGRLHQEADKSVTEIKTALKEEAELIRAEDEKVCEAIGEYALSLLKPGMGLLTHCNAGTIATAKYGTALAPIYLGQVQGYDFTVFADETRPLLQGARLTAWELKEAGVDVTLICDNMASIVMKEGKVQAVLVGCDRVAANGDAANKIGTSGVAILAKHYNIPFYVCAPFSTVDLDCHTGADIHIELRPSEEITTKWYSESMAPEGVKTYNPAFDVTDHELITAIVTENGIAYPPFSDSLARLSKATKK</sequence>
<comment type="subunit">
    <text evidence="1 4">Homodimer.</text>
</comment>
<feature type="binding site" evidence="4">
    <location>
        <position position="96"/>
    </location>
    <ligand>
        <name>substrate</name>
    </ligand>
</feature>
<reference evidence="5 6" key="1">
    <citation type="journal article" date="2019" name="Int. J. Syst. Evol. Microbiol.">
        <title>Anaerobacillus alkaliphilus sp. nov., a novel alkaliphilic and moderately halophilic bacterium.</title>
        <authorList>
            <person name="Borsodi A.K."/>
            <person name="Aszalos J.M."/>
            <person name="Bihari P."/>
            <person name="Nagy I."/>
            <person name="Schumann P."/>
            <person name="Sproer C."/>
            <person name="Kovacs A.L."/>
            <person name="Boka K."/>
            <person name="Dobosy P."/>
            <person name="Ovari M."/>
            <person name="Szili-Kovacs T."/>
            <person name="Toth E."/>
        </authorList>
    </citation>
    <scope>NUCLEOTIDE SEQUENCE [LARGE SCALE GENOMIC DNA]</scope>
    <source>
        <strain evidence="5 6">B16-10</strain>
    </source>
</reference>
<dbReference type="NCBIfam" id="TIGR00512">
    <property type="entry name" value="salvage_mtnA"/>
    <property type="match status" value="1"/>
</dbReference>
<dbReference type="GO" id="GO:0046523">
    <property type="term" value="F:S-methyl-5-thioribose-1-phosphate isomerase activity"/>
    <property type="evidence" value="ECO:0007669"/>
    <property type="project" value="UniProtKB-UniRule"/>
</dbReference>
<dbReference type="InterPro" id="IPR000649">
    <property type="entry name" value="IF-2B-related"/>
</dbReference>
<feature type="binding site" evidence="4">
    <location>
        <begin position="254"/>
        <end position="255"/>
    </location>
    <ligand>
        <name>substrate</name>
    </ligand>
</feature>
<dbReference type="FunFam" id="3.40.50.10470:FF:000006">
    <property type="entry name" value="Methylthioribose-1-phosphate isomerase"/>
    <property type="match status" value="1"/>
</dbReference>
<dbReference type="OrthoDB" id="9803436at2"/>
<name>A0A4Q0VXC4_9BACI</name>
<dbReference type="InterPro" id="IPR005251">
    <property type="entry name" value="IF-M1Pi"/>
</dbReference>
<organism evidence="5 6">
    <name type="scientific">Anaerobacillus alkaliphilus</name>
    <dbReference type="NCBI Taxonomy" id="1548597"/>
    <lineage>
        <taxon>Bacteria</taxon>
        <taxon>Bacillati</taxon>
        <taxon>Bacillota</taxon>
        <taxon>Bacilli</taxon>
        <taxon>Bacillales</taxon>
        <taxon>Bacillaceae</taxon>
        <taxon>Anaerobacillus</taxon>
    </lineage>
</organism>
<dbReference type="InterPro" id="IPR037171">
    <property type="entry name" value="NagB/RpiA_transferase-like"/>
</dbReference>
<dbReference type="PANTHER" id="PTHR43475">
    <property type="entry name" value="METHYLTHIORIBOSE-1-PHOSPHATE ISOMERASE"/>
    <property type="match status" value="1"/>
</dbReference>
<evidence type="ECO:0000256" key="1">
    <source>
        <dbReference type="ARBA" id="ARBA00011738"/>
    </source>
</evidence>
<dbReference type="UniPathway" id="UPA00904">
    <property type="reaction ID" value="UER00874"/>
</dbReference>
<dbReference type="Gene3D" id="3.40.50.10470">
    <property type="entry name" value="Translation initiation factor eif-2b, domain 2"/>
    <property type="match status" value="1"/>
</dbReference>
<evidence type="ECO:0000256" key="4">
    <source>
        <dbReference type="HAMAP-Rule" id="MF_01678"/>
    </source>
</evidence>
<dbReference type="SUPFAM" id="SSF100950">
    <property type="entry name" value="NagB/RpiA/CoA transferase-like"/>
    <property type="match status" value="1"/>
</dbReference>
<evidence type="ECO:0000256" key="2">
    <source>
        <dbReference type="ARBA" id="ARBA00023235"/>
    </source>
</evidence>
<dbReference type="EC" id="5.3.1.23" evidence="4"/>
<dbReference type="InterPro" id="IPR011559">
    <property type="entry name" value="Initiation_fac_2B_a/b/d"/>
</dbReference>
<comment type="catalytic activity">
    <reaction evidence="3 4">
        <text>5-(methylsulfanyl)-alpha-D-ribose 1-phosphate = 5-(methylsulfanyl)-D-ribulose 1-phosphate</text>
        <dbReference type="Rhea" id="RHEA:19989"/>
        <dbReference type="ChEBI" id="CHEBI:58533"/>
        <dbReference type="ChEBI" id="CHEBI:58548"/>
        <dbReference type="EC" id="5.3.1.23"/>
    </reaction>
</comment>
<keyword evidence="2 4" id="KW-0413">Isomerase</keyword>
<dbReference type="AlphaFoldDB" id="A0A4Q0VXC4"/>
<evidence type="ECO:0000256" key="3">
    <source>
        <dbReference type="ARBA" id="ARBA00052401"/>
    </source>
</evidence>
<dbReference type="Pfam" id="PF01008">
    <property type="entry name" value="IF-2B"/>
    <property type="match status" value="1"/>
</dbReference>